<feature type="transmembrane region" description="Helical" evidence="1">
    <location>
        <begin position="21"/>
        <end position="38"/>
    </location>
</feature>
<reference evidence="4" key="1">
    <citation type="journal article" date="2019" name="Int. J. Syst. Evol. Microbiol.">
        <title>The Global Catalogue of Microorganisms (GCM) 10K type strain sequencing project: providing services to taxonomists for standard genome sequencing and annotation.</title>
        <authorList>
            <consortium name="The Broad Institute Genomics Platform"/>
            <consortium name="The Broad Institute Genome Sequencing Center for Infectious Disease"/>
            <person name="Wu L."/>
            <person name="Ma J."/>
        </authorList>
    </citation>
    <scope>NUCLEOTIDE SEQUENCE [LARGE SCALE GENOMIC DNA]</scope>
    <source>
        <strain evidence="4">KCTC 52344</strain>
    </source>
</reference>
<keyword evidence="1" id="KW-0812">Transmembrane</keyword>
<comment type="caution">
    <text evidence="3">The sequence shown here is derived from an EMBL/GenBank/DDBJ whole genome shotgun (WGS) entry which is preliminary data.</text>
</comment>
<dbReference type="EMBL" id="JBHULC010000009">
    <property type="protein sequence ID" value="MFD2521482.1"/>
    <property type="molecule type" value="Genomic_DNA"/>
</dbReference>
<accession>A0ABW5J637</accession>
<name>A0ABW5J637_9BACT</name>
<evidence type="ECO:0000313" key="3">
    <source>
        <dbReference type="EMBL" id="MFD2521482.1"/>
    </source>
</evidence>
<dbReference type="InterPro" id="IPR036374">
    <property type="entry name" value="OxRdtase_Mopterin-bd_sf"/>
</dbReference>
<evidence type="ECO:0000313" key="4">
    <source>
        <dbReference type="Proteomes" id="UP001597510"/>
    </source>
</evidence>
<keyword evidence="1" id="KW-1133">Transmembrane helix</keyword>
<dbReference type="Proteomes" id="UP001597510">
    <property type="component" value="Unassembled WGS sequence"/>
</dbReference>
<dbReference type="RefSeq" id="WP_340236785.1">
    <property type="nucleotide sequence ID" value="NZ_JBBEWC010000007.1"/>
</dbReference>
<dbReference type="PANTHER" id="PTHR43032">
    <property type="entry name" value="PROTEIN-METHIONINE-SULFOXIDE REDUCTASE"/>
    <property type="match status" value="1"/>
</dbReference>
<dbReference type="Pfam" id="PF00174">
    <property type="entry name" value="Oxidored_molyb"/>
    <property type="match status" value="1"/>
</dbReference>
<proteinExistence type="predicted"/>
<organism evidence="3 4">
    <name type="scientific">Emticicia soli</name>
    <dbReference type="NCBI Taxonomy" id="2027878"/>
    <lineage>
        <taxon>Bacteria</taxon>
        <taxon>Pseudomonadati</taxon>
        <taxon>Bacteroidota</taxon>
        <taxon>Cytophagia</taxon>
        <taxon>Cytophagales</taxon>
        <taxon>Leadbetterellaceae</taxon>
        <taxon>Emticicia</taxon>
    </lineage>
</organism>
<dbReference type="SUPFAM" id="SSF56524">
    <property type="entry name" value="Oxidoreductase molybdopterin-binding domain"/>
    <property type="match status" value="1"/>
</dbReference>
<keyword evidence="4" id="KW-1185">Reference proteome</keyword>
<protein>
    <submittedName>
        <fullName evidence="3">Molybdopterin-dependent oxidoreductase</fullName>
    </submittedName>
</protein>
<dbReference type="InterPro" id="IPR000572">
    <property type="entry name" value="OxRdtase_Mopterin-bd_dom"/>
</dbReference>
<feature type="domain" description="Oxidoreductase molybdopterin-binding" evidence="2">
    <location>
        <begin position="96"/>
        <end position="245"/>
    </location>
</feature>
<gene>
    <name evidence="3" type="ORF">ACFSR2_11330</name>
</gene>
<evidence type="ECO:0000259" key="2">
    <source>
        <dbReference type="Pfam" id="PF00174"/>
    </source>
</evidence>
<sequence length="256" mass="30148">MKNQKEQWSDKKIQRRTFFSFLGFALANVGAWFSWKWYQNLPKTNNKLDEATRDVLGFNEKVKDQFFSHKHLAKTYPKARAAKRPRLNGFIGIQENIDVTKWQLEVLNPSGKPSTFFQMSHIKALPKQEIIFDFKCIEGWYQIVHYGGIRFSDFLQKYNLGKKEGTNEWYKYVGLETPDGKYYVGLDIESALHPQTLLCYEVNNQPLPKFHGAPLRLIIPVKYGIKNLKRIGKMYFSDTPPRDYWHELGYDYDVTL</sequence>
<keyword evidence="1" id="KW-0472">Membrane</keyword>
<dbReference type="Gene3D" id="3.90.420.10">
    <property type="entry name" value="Oxidoreductase, molybdopterin-binding domain"/>
    <property type="match status" value="1"/>
</dbReference>
<evidence type="ECO:0000256" key="1">
    <source>
        <dbReference type="SAM" id="Phobius"/>
    </source>
</evidence>